<accession>A0A397U1E0</accession>
<dbReference type="Proteomes" id="UP000266673">
    <property type="component" value="Unassembled WGS sequence"/>
</dbReference>
<sequence>MPDKTTTRLPLHININTDVFTTKTNFRRKLLQESPLISQVLNFFKTNLIFRQHLLLFLIFLFCICLYGIIRFPTKEEIILSQDVPAVVDVLSNVFPTEGDGETTAILLNWSRLENLKIIVKHLCQYSMFKEIMIWNNNGDIHLSNQMFTDTQCSKIRYYNSPGNMHFIARYMACAMATTPYCYFQDDDWIIRHMRSMYANFLRFPNLIHTDTNADVYSLTNWKWCFFDDSVDLHACFSWVGTGAFVSRDNVIRFLKMASITEMDPTEFAYGDMYFTTFMNQVPYQLENELMELPQENAFSAGEGRIRNKIYMHKALVRLYDHLSRKTGTFETKEISPSIYQRDVRSPCANDKCLFLTNKHSFPDVRAFRYRPYINISESERIHESYYDTGHFIRHPYSHAVDDKDWTAWKSQEVIRKDDYISLDLLFPMPFPLIFTLIVDHHRDYFSSLNIKIQISYNGIDWIQLSPLPKIEVRQLPQTGLDGRTHLLLCTFQIRETGIRFVKLTSTREWEFPYGIYDFSFRARIDRPDSGIDD</sequence>
<evidence type="ECO:0000256" key="1">
    <source>
        <dbReference type="SAM" id="Phobius"/>
    </source>
</evidence>
<proteinExistence type="predicted"/>
<dbReference type="SUPFAM" id="SSF49785">
    <property type="entry name" value="Galactose-binding domain-like"/>
    <property type="match status" value="1"/>
</dbReference>
<dbReference type="InterPro" id="IPR008979">
    <property type="entry name" value="Galactose-bd-like_sf"/>
</dbReference>
<evidence type="ECO:0000313" key="2">
    <source>
        <dbReference type="EMBL" id="RIB04010.1"/>
    </source>
</evidence>
<dbReference type="Gene3D" id="3.90.550.10">
    <property type="entry name" value="Spore Coat Polysaccharide Biosynthesis Protein SpsA, Chain A"/>
    <property type="match status" value="1"/>
</dbReference>
<feature type="transmembrane region" description="Helical" evidence="1">
    <location>
        <begin position="54"/>
        <end position="72"/>
    </location>
</feature>
<keyword evidence="1" id="KW-0812">Transmembrane</keyword>
<evidence type="ECO:0000313" key="3">
    <source>
        <dbReference type="Proteomes" id="UP000266673"/>
    </source>
</evidence>
<organism evidence="2 3">
    <name type="scientific">Gigaspora rosea</name>
    <dbReference type="NCBI Taxonomy" id="44941"/>
    <lineage>
        <taxon>Eukaryota</taxon>
        <taxon>Fungi</taxon>
        <taxon>Fungi incertae sedis</taxon>
        <taxon>Mucoromycota</taxon>
        <taxon>Glomeromycotina</taxon>
        <taxon>Glomeromycetes</taxon>
        <taxon>Diversisporales</taxon>
        <taxon>Gigasporaceae</taxon>
        <taxon>Gigaspora</taxon>
    </lineage>
</organism>
<comment type="caution">
    <text evidence="2">The sequence shown here is derived from an EMBL/GenBank/DDBJ whole genome shotgun (WGS) entry which is preliminary data.</text>
</comment>
<reference evidence="2 3" key="1">
    <citation type="submission" date="2018-06" db="EMBL/GenBank/DDBJ databases">
        <title>Comparative genomics reveals the genomic features of Rhizophagus irregularis, R. cerebriforme, R. diaphanum and Gigaspora rosea, and their symbiotic lifestyle signature.</title>
        <authorList>
            <person name="Morin E."/>
            <person name="San Clemente H."/>
            <person name="Chen E.C.H."/>
            <person name="De La Providencia I."/>
            <person name="Hainaut M."/>
            <person name="Kuo A."/>
            <person name="Kohler A."/>
            <person name="Murat C."/>
            <person name="Tang N."/>
            <person name="Roy S."/>
            <person name="Loubradou J."/>
            <person name="Henrissat B."/>
            <person name="Grigoriev I.V."/>
            <person name="Corradi N."/>
            <person name="Roux C."/>
            <person name="Martin F.M."/>
        </authorList>
    </citation>
    <scope>NUCLEOTIDE SEQUENCE [LARGE SCALE GENOMIC DNA]</scope>
    <source>
        <strain evidence="2 3">DAOM 194757</strain>
    </source>
</reference>
<gene>
    <name evidence="2" type="ORF">C2G38_2223530</name>
</gene>
<keyword evidence="3" id="KW-1185">Reference proteome</keyword>
<dbReference type="OrthoDB" id="1684102at2759"/>
<dbReference type="STRING" id="44941.A0A397U1E0"/>
<name>A0A397U1E0_9GLOM</name>
<dbReference type="InterPro" id="IPR029044">
    <property type="entry name" value="Nucleotide-diphossugar_trans"/>
</dbReference>
<keyword evidence="1" id="KW-0472">Membrane</keyword>
<dbReference type="EMBL" id="QKWP01002274">
    <property type="protein sequence ID" value="RIB04010.1"/>
    <property type="molecule type" value="Genomic_DNA"/>
</dbReference>
<keyword evidence="1" id="KW-1133">Transmembrane helix</keyword>
<dbReference type="SUPFAM" id="SSF53448">
    <property type="entry name" value="Nucleotide-diphospho-sugar transferases"/>
    <property type="match status" value="1"/>
</dbReference>
<protein>
    <submittedName>
        <fullName evidence="2">Uncharacterized protein</fullName>
    </submittedName>
</protein>
<dbReference type="AlphaFoldDB" id="A0A397U1E0"/>